<comment type="caution">
    <text evidence="6">The sequence shown here is derived from an EMBL/GenBank/DDBJ whole genome shotgun (WGS) entry which is preliminary data.</text>
</comment>
<dbReference type="InterPro" id="IPR002104">
    <property type="entry name" value="Integrase_catalytic"/>
</dbReference>
<dbReference type="AlphaFoldDB" id="A0A4R6N5B1"/>
<evidence type="ECO:0000256" key="1">
    <source>
        <dbReference type="ARBA" id="ARBA00008857"/>
    </source>
</evidence>
<keyword evidence="4" id="KW-0233">DNA recombination</keyword>
<evidence type="ECO:0000259" key="5">
    <source>
        <dbReference type="PROSITE" id="PS51898"/>
    </source>
</evidence>
<dbReference type="Proteomes" id="UP000295357">
    <property type="component" value="Unassembled WGS sequence"/>
</dbReference>
<dbReference type="GO" id="GO:0006310">
    <property type="term" value="P:DNA recombination"/>
    <property type="evidence" value="ECO:0007669"/>
    <property type="project" value="UniProtKB-KW"/>
</dbReference>
<dbReference type="SUPFAM" id="SSF56349">
    <property type="entry name" value="DNA breaking-rejoining enzymes"/>
    <property type="match status" value="1"/>
</dbReference>
<dbReference type="InterPro" id="IPR011010">
    <property type="entry name" value="DNA_brk_join_enz"/>
</dbReference>
<sequence>MARIENRSRFTVSVKNRDDLTRTFPFDAQEAVKAYIAELKASNLKPKAGRLNDAYLVRFRTVGYPDMNLTVGSEEEAVELEQRIEAERRRGLFIDYTKGWKVTFGDLLARFLREEAPRQASFEVQGYKINAMLEDGGLPRIDLSEVFAAHKNPHPKLRDWKPRKATGRAVRTPSASNHWVRKRFAELMPEDINDYIDDRCQAVEEATVDRELDIISAVCRIAIDTWRIPVAKSPMDGVKRPKYFNERDRRLKGDEEQRLLAAARAEDEKLSLARRLEELMSVEREASDQACTTYRRKKIVHDAREAYMDEAKATMVHVPLFETFVHFQLMTGARRGETLSLTWANVDLDEQTAFLPETKNGRSRKLPLRMALVRLLQGLPRDGDRVFPVKPEGLRKAWARMCEAGGLVGDHELRIHDLRHEAISRVADAGGRSADSNGAVGFSLVDLQAFSGHRDTRMLLRYAHLCARGLAKRLDAAFGDNPKEVAHRGVRRLKKGAGVTMTEIVTAGAMESAEVDSANDSPVAPDALAFPAIVDPFAEELRAA</sequence>
<dbReference type="Pfam" id="PF00589">
    <property type="entry name" value="Phage_integrase"/>
    <property type="match status" value="1"/>
</dbReference>
<evidence type="ECO:0000256" key="2">
    <source>
        <dbReference type="ARBA" id="ARBA00022908"/>
    </source>
</evidence>
<keyword evidence="2" id="KW-0229">DNA integration</keyword>
<keyword evidence="7" id="KW-1185">Reference proteome</keyword>
<accession>A0A4R6N5B1</accession>
<name>A0A4R6N5B1_9BURK</name>
<dbReference type="Gene3D" id="1.10.443.10">
    <property type="entry name" value="Intergrase catalytic core"/>
    <property type="match status" value="1"/>
</dbReference>
<dbReference type="PANTHER" id="PTHR30349:SF41">
    <property type="entry name" value="INTEGRASE_RECOMBINASE PROTEIN MJ0367-RELATED"/>
    <property type="match status" value="1"/>
</dbReference>
<dbReference type="PROSITE" id="PS51898">
    <property type="entry name" value="TYR_RECOMBINASE"/>
    <property type="match status" value="1"/>
</dbReference>
<dbReference type="GO" id="GO:0015074">
    <property type="term" value="P:DNA integration"/>
    <property type="evidence" value="ECO:0007669"/>
    <property type="project" value="UniProtKB-KW"/>
</dbReference>
<evidence type="ECO:0000256" key="4">
    <source>
        <dbReference type="ARBA" id="ARBA00023172"/>
    </source>
</evidence>
<dbReference type="RefSeq" id="WP_133603986.1">
    <property type="nucleotide sequence ID" value="NZ_JAUFPJ010000003.1"/>
</dbReference>
<evidence type="ECO:0000313" key="6">
    <source>
        <dbReference type="EMBL" id="TDP09370.1"/>
    </source>
</evidence>
<comment type="similarity">
    <text evidence="1">Belongs to the 'phage' integrase family.</text>
</comment>
<dbReference type="InterPro" id="IPR013762">
    <property type="entry name" value="Integrase-like_cat_sf"/>
</dbReference>
<evidence type="ECO:0000313" key="7">
    <source>
        <dbReference type="Proteomes" id="UP000295357"/>
    </source>
</evidence>
<feature type="domain" description="Tyr recombinase" evidence="5">
    <location>
        <begin position="301"/>
        <end position="475"/>
    </location>
</feature>
<reference evidence="6 7" key="1">
    <citation type="submission" date="2019-03" db="EMBL/GenBank/DDBJ databases">
        <title>Genomic Encyclopedia of Type Strains, Phase IV (KMG-IV): sequencing the most valuable type-strain genomes for metagenomic binning, comparative biology and taxonomic classification.</title>
        <authorList>
            <person name="Goeker M."/>
        </authorList>
    </citation>
    <scope>NUCLEOTIDE SEQUENCE [LARGE SCALE GENOMIC DNA]</scope>
    <source>
        <strain evidence="6 7">DSM 25082</strain>
    </source>
</reference>
<dbReference type="EMBL" id="SNXE01000005">
    <property type="protein sequence ID" value="TDP09370.1"/>
    <property type="molecule type" value="Genomic_DNA"/>
</dbReference>
<dbReference type="OrthoDB" id="662444at2"/>
<dbReference type="GO" id="GO:0003677">
    <property type="term" value="F:DNA binding"/>
    <property type="evidence" value="ECO:0007669"/>
    <property type="project" value="UniProtKB-KW"/>
</dbReference>
<organism evidence="6 7">
    <name type="scientific">Roseateles asaccharophilus</name>
    <dbReference type="NCBI Taxonomy" id="582607"/>
    <lineage>
        <taxon>Bacteria</taxon>
        <taxon>Pseudomonadati</taxon>
        <taxon>Pseudomonadota</taxon>
        <taxon>Betaproteobacteria</taxon>
        <taxon>Burkholderiales</taxon>
        <taxon>Sphaerotilaceae</taxon>
        <taxon>Roseateles</taxon>
    </lineage>
</organism>
<dbReference type="CDD" id="cd00796">
    <property type="entry name" value="INT_Rci_Hp1_C"/>
    <property type="match status" value="1"/>
</dbReference>
<keyword evidence="3" id="KW-0238">DNA-binding</keyword>
<protein>
    <submittedName>
        <fullName evidence="6">Phage integrase family protein</fullName>
    </submittedName>
</protein>
<proteinExistence type="inferred from homology"/>
<dbReference type="PANTHER" id="PTHR30349">
    <property type="entry name" value="PHAGE INTEGRASE-RELATED"/>
    <property type="match status" value="1"/>
</dbReference>
<evidence type="ECO:0000256" key="3">
    <source>
        <dbReference type="ARBA" id="ARBA00023125"/>
    </source>
</evidence>
<gene>
    <name evidence="6" type="ORF">DFR39_105208</name>
</gene>
<dbReference type="InterPro" id="IPR050090">
    <property type="entry name" value="Tyrosine_recombinase_XerCD"/>
</dbReference>